<dbReference type="Proteomes" id="UP000289886">
    <property type="component" value="Unassembled WGS sequence"/>
</dbReference>
<protein>
    <submittedName>
        <fullName evidence="2">Vasohibin-1</fullName>
    </submittedName>
</protein>
<keyword evidence="3" id="KW-1185">Reference proteome</keyword>
<evidence type="ECO:0000256" key="1">
    <source>
        <dbReference type="SAM" id="MobiDB-lite"/>
    </source>
</evidence>
<dbReference type="PANTHER" id="PTHR15750">
    <property type="entry name" value="VASOHIBIN-1-LIKE ISOFORM X2"/>
    <property type="match status" value="1"/>
</dbReference>
<sequence length="127" mass="14147">MPGARVTGAEGAQRKSGVSEGLVGYAGVTQREEEADDEGEDDLRDGDVLFFVNRGGLPVEEATWERMWRHVSRIHPEGDVIGRKIRGATDLPKIPTPSVPTFQPSTTLPDRLEAIQRYIRDLQYPFL</sequence>
<gene>
    <name evidence="2" type="ORF">EOD39_21740</name>
</gene>
<comment type="caution">
    <text evidence="2">The sequence shown here is derived from an EMBL/GenBank/DDBJ whole genome shotgun (WGS) entry which is preliminary data.</text>
</comment>
<accession>A0A444URU3</accession>
<evidence type="ECO:0000313" key="3">
    <source>
        <dbReference type="Proteomes" id="UP000289886"/>
    </source>
</evidence>
<feature type="compositionally biased region" description="Acidic residues" evidence="1">
    <location>
        <begin position="33"/>
        <end position="44"/>
    </location>
</feature>
<dbReference type="GO" id="GO:0045765">
    <property type="term" value="P:regulation of angiogenesis"/>
    <property type="evidence" value="ECO:0007669"/>
    <property type="project" value="InterPro"/>
</dbReference>
<reference evidence="2 3" key="1">
    <citation type="submission" date="2019-01" db="EMBL/GenBank/DDBJ databases">
        <title>Draft Genome and Complete Hox-Cluster Characterization of the Sterlet Sturgeon (Acipenser ruthenus).</title>
        <authorList>
            <person name="Wei Q."/>
        </authorList>
    </citation>
    <scope>NUCLEOTIDE SEQUENCE [LARGE SCALE GENOMIC DNA]</scope>
    <source>
        <strain evidence="2">WHYD16114868_AA</strain>
        <tissue evidence="2">Blood</tissue>
    </source>
</reference>
<dbReference type="InterPro" id="IPR028131">
    <property type="entry name" value="VASH1"/>
</dbReference>
<dbReference type="GO" id="GO:0005737">
    <property type="term" value="C:cytoplasm"/>
    <property type="evidence" value="ECO:0007669"/>
    <property type="project" value="InterPro"/>
</dbReference>
<dbReference type="Pfam" id="PF14822">
    <property type="entry name" value="Vasohibin"/>
    <property type="match status" value="1"/>
</dbReference>
<evidence type="ECO:0000313" key="2">
    <source>
        <dbReference type="EMBL" id="RXM90894.1"/>
    </source>
</evidence>
<dbReference type="PANTHER" id="PTHR15750:SF5">
    <property type="entry name" value="TUBULINYL-TYR CARBOXYPEPTIDASE 1"/>
    <property type="match status" value="1"/>
</dbReference>
<name>A0A444URU3_ACIRT</name>
<proteinExistence type="predicted"/>
<dbReference type="AlphaFoldDB" id="A0A444URU3"/>
<organism evidence="2 3">
    <name type="scientific">Acipenser ruthenus</name>
    <name type="common">Sterlet sturgeon</name>
    <dbReference type="NCBI Taxonomy" id="7906"/>
    <lineage>
        <taxon>Eukaryota</taxon>
        <taxon>Metazoa</taxon>
        <taxon>Chordata</taxon>
        <taxon>Craniata</taxon>
        <taxon>Vertebrata</taxon>
        <taxon>Euteleostomi</taxon>
        <taxon>Actinopterygii</taxon>
        <taxon>Chondrostei</taxon>
        <taxon>Acipenseriformes</taxon>
        <taxon>Acipenseridae</taxon>
        <taxon>Acipenser</taxon>
    </lineage>
</organism>
<dbReference type="EMBL" id="SCEB01011798">
    <property type="protein sequence ID" value="RXM90894.1"/>
    <property type="molecule type" value="Genomic_DNA"/>
</dbReference>
<feature type="region of interest" description="Disordered" evidence="1">
    <location>
        <begin position="1"/>
        <end position="44"/>
    </location>
</feature>